<dbReference type="EMBL" id="ATLV01021370">
    <property type="status" value="NOT_ANNOTATED_CDS"/>
    <property type="molecule type" value="Genomic_DNA"/>
</dbReference>
<reference evidence="2" key="2">
    <citation type="submission" date="2020-05" db="UniProtKB">
        <authorList>
            <consortium name="EnsemblMetazoa"/>
        </authorList>
    </citation>
    <scope>IDENTIFICATION</scope>
</reference>
<dbReference type="EnsemblMetazoa" id="ASIC014399-RA">
    <property type="protein sequence ID" value="ASIC014399-PA"/>
    <property type="gene ID" value="ASIC014399"/>
</dbReference>
<gene>
    <name evidence="1" type="ORF">ZHAS_00014399</name>
</gene>
<dbReference type="EMBL" id="KE525317">
    <property type="protein sequence ID" value="KFB46402.1"/>
    <property type="molecule type" value="Genomic_DNA"/>
</dbReference>
<accession>A0A084W858</accession>
<reference evidence="1 3" key="1">
    <citation type="journal article" date="2014" name="BMC Genomics">
        <title>Genome sequence of Anopheles sinensis provides insight into genetics basis of mosquito competence for malaria parasites.</title>
        <authorList>
            <person name="Zhou D."/>
            <person name="Zhang D."/>
            <person name="Ding G."/>
            <person name="Shi L."/>
            <person name="Hou Q."/>
            <person name="Ye Y."/>
            <person name="Xu Y."/>
            <person name="Zhou H."/>
            <person name="Xiong C."/>
            <person name="Li S."/>
            <person name="Yu J."/>
            <person name="Hong S."/>
            <person name="Yu X."/>
            <person name="Zou P."/>
            <person name="Chen C."/>
            <person name="Chang X."/>
            <person name="Wang W."/>
            <person name="Lv Y."/>
            <person name="Sun Y."/>
            <person name="Ma L."/>
            <person name="Shen B."/>
            <person name="Zhu C."/>
        </authorList>
    </citation>
    <scope>NUCLEOTIDE SEQUENCE [LARGE SCALE GENOMIC DNA]</scope>
</reference>
<sequence>MAAGVVAHIMPILGTYVHHPEAERGPGDCANRRVGLIQVQVQSRPHSTAEPRWLGQIKHVVGMSNVSFCVLRFEDISFVHPFKQSPARSGSFPEGGSTIEESNITEQEADAGADCRLSRLATQSAIVPAGLCSENGQNGNPLFDRGSFPSLRTEVLGAALENPETLDSTQ</sequence>
<evidence type="ECO:0000313" key="3">
    <source>
        <dbReference type="Proteomes" id="UP000030765"/>
    </source>
</evidence>
<name>A0A084W858_ANOSI</name>
<dbReference type="AlphaFoldDB" id="A0A084W858"/>
<dbReference type="Proteomes" id="UP000030765">
    <property type="component" value="Unassembled WGS sequence"/>
</dbReference>
<evidence type="ECO:0000313" key="1">
    <source>
        <dbReference type="EMBL" id="KFB46402.1"/>
    </source>
</evidence>
<protein>
    <submittedName>
        <fullName evidence="1 2">Uncharacterized protein</fullName>
    </submittedName>
</protein>
<organism evidence="1">
    <name type="scientific">Anopheles sinensis</name>
    <name type="common">Mosquito</name>
    <dbReference type="NCBI Taxonomy" id="74873"/>
    <lineage>
        <taxon>Eukaryota</taxon>
        <taxon>Metazoa</taxon>
        <taxon>Ecdysozoa</taxon>
        <taxon>Arthropoda</taxon>
        <taxon>Hexapoda</taxon>
        <taxon>Insecta</taxon>
        <taxon>Pterygota</taxon>
        <taxon>Neoptera</taxon>
        <taxon>Endopterygota</taxon>
        <taxon>Diptera</taxon>
        <taxon>Nematocera</taxon>
        <taxon>Culicoidea</taxon>
        <taxon>Culicidae</taxon>
        <taxon>Anophelinae</taxon>
        <taxon>Anopheles</taxon>
    </lineage>
</organism>
<keyword evidence="3" id="KW-1185">Reference proteome</keyword>
<dbReference type="VEuPathDB" id="VectorBase:ASIC014399"/>
<proteinExistence type="predicted"/>
<evidence type="ECO:0000313" key="2">
    <source>
        <dbReference type="EnsemblMetazoa" id="ASIC014399-PA"/>
    </source>
</evidence>